<keyword evidence="1" id="KW-1133">Transmembrane helix</keyword>
<dbReference type="EMBL" id="JYDH01000008">
    <property type="protein sequence ID" value="KRY41441.1"/>
    <property type="molecule type" value="Genomic_DNA"/>
</dbReference>
<comment type="caution">
    <text evidence="2">The sequence shown here is derived from an EMBL/GenBank/DDBJ whole genome shotgun (WGS) entry which is preliminary data.</text>
</comment>
<reference evidence="2 3" key="1">
    <citation type="submission" date="2015-01" db="EMBL/GenBank/DDBJ databases">
        <title>Evolution of Trichinella species and genotypes.</title>
        <authorList>
            <person name="Korhonen P.K."/>
            <person name="Edoardo P."/>
            <person name="Giuseppe L.R."/>
            <person name="Gasser R.B."/>
        </authorList>
    </citation>
    <scope>NUCLEOTIDE SEQUENCE [LARGE SCALE GENOMIC DNA]</scope>
    <source>
        <strain evidence="2">ISS3</strain>
    </source>
</reference>
<evidence type="ECO:0000313" key="2">
    <source>
        <dbReference type="EMBL" id="KRY41441.1"/>
    </source>
</evidence>
<sequence>MPFQWLQQRKLKMCYTSFICGSQTRYVCVSTSLYVSCVSTIGAIYENEIKKFKITFIIFFVVMSNIANLYWMIKMNSKVEYFINL</sequence>
<keyword evidence="1" id="KW-0472">Membrane</keyword>
<gene>
    <name evidence="2" type="ORF">T01_7281</name>
</gene>
<feature type="transmembrane region" description="Helical" evidence="1">
    <location>
        <begin position="54"/>
        <end position="73"/>
    </location>
</feature>
<keyword evidence="3" id="KW-1185">Reference proteome</keyword>
<protein>
    <submittedName>
        <fullName evidence="2">Uncharacterized protein</fullName>
    </submittedName>
</protein>
<dbReference type="Proteomes" id="UP000054776">
    <property type="component" value="Unassembled WGS sequence"/>
</dbReference>
<evidence type="ECO:0000313" key="3">
    <source>
        <dbReference type="Proteomes" id="UP000054776"/>
    </source>
</evidence>
<organism evidence="2 3">
    <name type="scientific">Trichinella spiralis</name>
    <name type="common">Trichina worm</name>
    <dbReference type="NCBI Taxonomy" id="6334"/>
    <lineage>
        <taxon>Eukaryota</taxon>
        <taxon>Metazoa</taxon>
        <taxon>Ecdysozoa</taxon>
        <taxon>Nematoda</taxon>
        <taxon>Enoplea</taxon>
        <taxon>Dorylaimia</taxon>
        <taxon>Trichinellida</taxon>
        <taxon>Trichinellidae</taxon>
        <taxon>Trichinella</taxon>
    </lineage>
</organism>
<dbReference type="AlphaFoldDB" id="A0A0V1BX18"/>
<dbReference type="InParanoid" id="A0A0V1BX18"/>
<keyword evidence="1" id="KW-0812">Transmembrane</keyword>
<name>A0A0V1BX18_TRISP</name>
<proteinExistence type="predicted"/>
<accession>A0A0V1BX18</accession>
<evidence type="ECO:0000256" key="1">
    <source>
        <dbReference type="SAM" id="Phobius"/>
    </source>
</evidence>